<dbReference type="InterPro" id="IPR036020">
    <property type="entry name" value="WW_dom_sf"/>
</dbReference>
<feature type="region of interest" description="Disordered" evidence="4">
    <location>
        <begin position="516"/>
        <end position="541"/>
    </location>
</feature>
<feature type="repeat" description="ANK" evidence="2">
    <location>
        <begin position="1696"/>
        <end position="1728"/>
    </location>
</feature>
<dbReference type="GO" id="GO:0000062">
    <property type="term" value="F:fatty-acyl-CoA binding"/>
    <property type="evidence" value="ECO:0007669"/>
    <property type="project" value="TreeGrafter"/>
</dbReference>
<dbReference type="Gene3D" id="2.20.70.10">
    <property type="match status" value="2"/>
</dbReference>
<evidence type="ECO:0000256" key="4">
    <source>
        <dbReference type="SAM" id="MobiDB-lite"/>
    </source>
</evidence>
<dbReference type="Gene3D" id="1.25.40.20">
    <property type="entry name" value="Ankyrin repeat-containing domain"/>
    <property type="match status" value="1"/>
</dbReference>
<name>A0A9W7GJ88_9STRA</name>
<keyword evidence="3" id="KW-0175">Coiled coil</keyword>
<evidence type="ECO:0000313" key="7">
    <source>
        <dbReference type="Proteomes" id="UP001165065"/>
    </source>
</evidence>
<feature type="compositionally biased region" description="Acidic residues" evidence="4">
    <location>
        <begin position="365"/>
        <end position="385"/>
    </location>
</feature>
<dbReference type="PROSITE" id="PS50297">
    <property type="entry name" value="ANK_REP_REGION"/>
    <property type="match status" value="2"/>
</dbReference>
<dbReference type="Pfam" id="PF12796">
    <property type="entry name" value="Ank_2"/>
    <property type="match status" value="1"/>
</dbReference>
<dbReference type="InterPro" id="IPR002110">
    <property type="entry name" value="Ankyrin_rpt"/>
</dbReference>
<dbReference type="CDD" id="cd00201">
    <property type="entry name" value="WW"/>
    <property type="match status" value="2"/>
</dbReference>
<feature type="region of interest" description="Disordered" evidence="4">
    <location>
        <begin position="1230"/>
        <end position="1320"/>
    </location>
</feature>
<feature type="region of interest" description="Disordered" evidence="4">
    <location>
        <begin position="433"/>
        <end position="462"/>
    </location>
</feature>
<gene>
    <name evidence="6" type="ORF">TrCOL_g8160</name>
</gene>
<dbReference type="PANTHER" id="PTHR24119:SF0">
    <property type="entry name" value="ACYL-COA-BINDING DOMAIN-CONTAINING PROTEIN 6"/>
    <property type="match status" value="1"/>
</dbReference>
<keyword evidence="7" id="KW-1185">Reference proteome</keyword>
<feature type="compositionally biased region" description="Basic residues" evidence="4">
    <location>
        <begin position="72"/>
        <end position="97"/>
    </location>
</feature>
<evidence type="ECO:0000256" key="1">
    <source>
        <dbReference type="ARBA" id="ARBA00023121"/>
    </source>
</evidence>
<comment type="caution">
    <text evidence="6">The sequence shown here is derived from an EMBL/GenBank/DDBJ whole genome shotgun (WGS) entry which is preliminary data.</text>
</comment>
<dbReference type="PROSITE" id="PS50096">
    <property type="entry name" value="IQ"/>
    <property type="match status" value="1"/>
</dbReference>
<dbReference type="SUPFAM" id="SSF51045">
    <property type="entry name" value="WW domain"/>
    <property type="match status" value="2"/>
</dbReference>
<evidence type="ECO:0000256" key="3">
    <source>
        <dbReference type="SAM" id="Coils"/>
    </source>
</evidence>
<accession>A0A9W7GJ88</accession>
<feature type="region of interest" description="Disordered" evidence="4">
    <location>
        <begin position="1"/>
        <end position="27"/>
    </location>
</feature>
<evidence type="ECO:0000259" key="5">
    <source>
        <dbReference type="PROSITE" id="PS50020"/>
    </source>
</evidence>
<dbReference type="SUPFAM" id="SSF48403">
    <property type="entry name" value="Ankyrin repeat"/>
    <property type="match status" value="1"/>
</dbReference>
<proteinExistence type="predicted"/>
<dbReference type="PROSITE" id="PS50020">
    <property type="entry name" value="WW_DOMAIN_2"/>
    <property type="match status" value="1"/>
</dbReference>
<dbReference type="PROSITE" id="PS50088">
    <property type="entry name" value="ANK_REPEAT"/>
    <property type="match status" value="2"/>
</dbReference>
<feature type="domain" description="WW" evidence="5">
    <location>
        <begin position="280"/>
        <end position="314"/>
    </location>
</feature>
<evidence type="ECO:0000313" key="6">
    <source>
        <dbReference type="EMBL" id="GMI46816.1"/>
    </source>
</evidence>
<evidence type="ECO:0000256" key="2">
    <source>
        <dbReference type="PROSITE-ProRule" id="PRU00023"/>
    </source>
</evidence>
<feature type="compositionally biased region" description="Basic and acidic residues" evidence="4">
    <location>
        <begin position="1425"/>
        <end position="1437"/>
    </location>
</feature>
<dbReference type="Proteomes" id="UP001165065">
    <property type="component" value="Unassembled WGS sequence"/>
</dbReference>
<dbReference type="InterPro" id="IPR036770">
    <property type="entry name" value="Ankyrin_rpt-contain_sf"/>
</dbReference>
<feature type="region of interest" description="Disordered" evidence="4">
    <location>
        <begin position="343"/>
        <end position="385"/>
    </location>
</feature>
<feature type="compositionally biased region" description="Polar residues" evidence="4">
    <location>
        <begin position="48"/>
        <end position="57"/>
    </location>
</feature>
<feature type="region of interest" description="Disordered" evidence="4">
    <location>
        <begin position="48"/>
        <end position="97"/>
    </location>
</feature>
<feature type="region of interest" description="Disordered" evidence="4">
    <location>
        <begin position="480"/>
        <end position="499"/>
    </location>
</feature>
<dbReference type="SMART" id="SM00456">
    <property type="entry name" value="WW"/>
    <property type="match status" value="2"/>
</dbReference>
<feature type="coiled-coil region" evidence="3">
    <location>
        <begin position="158"/>
        <end position="195"/>
    </location>
</feature>
<feature type="compositionally biased region" description="Low complexity" evidence="4">
    <location>
        <begin position="14"/>
        <end position="25"/>
    </location>
</feature>
<sequence>MKKSPSSPLPTPPTATAALDQTAPPSAYTEGTLASLMDETTMILQQFGGRSTKNMGKTTAKKDNKARTKTGTMRRKERRNKKRGAAGGKKVKVKKSYRNKAVENVPENIQAAHTVFARADPGHAMEADQTRRNFANTVEVLDDGDEEMYDSDDSAEEREAFERAAKESNMRLEQLRDEEREMKDLTFKSEEVRVRSSMDAFGTGSEVTLSSLQLERDRLDRIMNIHNFEAAKQAEVEMERSRRMKWQVKDRMANKIQCLARGRLGRRRAKILIHINSFNKKLKNGWVEVRDQERGEVWYYNTISAESVWERPEEMGGMTEEEKVKTLPPITEVQKVDPASVVKGFDEEKKDSEPLNLPPIKASTEAEEDEQELEEDLKDMDLQDEDDFELSDMEDEKDRMFMTDGSKSERLRETITQTLRVSRFDNVSTLLASGGQELNLDAAKREKQKRKKKKGKSSRPIFMQEEGKKMVSVMKIGDLGMEGSRSPQTKPTKTKAGNKKFSPVKNLALHDVPHTGFDLNKDDDLHPANKVPELDDPKEEDYEDYNAPKNMDPDVPIKDQLEAWKTTGKTRQVCFNCWSAGKGKRCIMHRDGLKDGKEGGKKESALMCKNWDLGVLRRRYRAEEIQEVFMKSASSLRYDKDRKQFCTVVEQKHPIYRLTSHRLARYNFTSRRKHHTKAWLSSFIELLRTGKVPGEQVNKSAKMLRLRNSLGNLRGVRKFSNSIYTRHPKAPITGTSLAERRGQEKLIVEMTKIFERPENKKEEKVFRYIMVDGTPVPYSLYLPRVYELFAPKSIPMPEPSYKAEPEVAIPNLYIPEEDSTAWLERLVSRVTRDTETQAKLMIQTMSPIPGIDKLKRTKYPPPLTIKFATFSRKPTRNNMAVGGLSSEMSVYELVTTYVPPQYGHFTVMDRASLAPDVSAEITAAFKSAAVDPLIQIYVERMLQHPLNSRRSPTITLSTAMEKANKWYFGYNRPQQTGEEASHGFRTAVYCSSPIFESATDPDTFLPSHEVATLNLPAANRTVTTHADRNYPFCEPTNRDNTTLDFYHLLLLGVCSPSKEQVFTNLGVQEPGDFMRGCDPNRPLGHCVAVIYRSWAFLQKAPIEEFLTDDGIPYWYDRRTGETFWERPLHKEEKVPVKEGGSVLGGGGEFPSVGQGASEGYEPRYDQRDMRKAMVRKHETEEMTIERRKAASQSAKWAKDNGVLPEMPVFEGIDDGAGEVVLDSDRSDFHPGMIGAARGGGARSPINRPGSVQGSAPGSPVRGTAASQGKVGSPPRSPNRRRGSSIGSEGGGSPAGRNAMQQQQQRGEKDMEGLTEGVGNLDPASAQVVNQLTQTLAGALGGASKPEDILRIGMGLGMSLQAQGVIQAPGSPGSQFGGAGSTGNWAPGGDAGEGRAQTANSGWDVKVRDLSNGHPIGMASPTKHTGSQERLDHTSEEQQRAALLKDTADIKTSDSFKGMVVVEPTAAPDEITGENRNVLMDSEEQMRLTVPVVAYPPEERVGPLDREFDTHPAAGYGTAYVHEGEGDEKRLVKGENGVVVRRSADAVPEGFLNAISATHVGQQNVDYLPSVPNLPQCKPVGRVKPRSAAEDWLAIGFDPWSAGKEPLSTEFITSLTTAAATVKDDSILDNKEAEGAFINLMDKKGIEAQQEIAAQENKMAQDFADLCSFVRHGKYKEVEEKMNEPDWTLPIDYPDAVGNTLLMVACQNGNKRIAKLCLRRGSELNKQNINGQSCLHYAFGYGFEDLGEYLIDKGADDSLKNADNLTCYEGLNMNDVSGI</sequence>
<feature type="compositionally biased region" description="Basic and acidic residues" evidence="4">
    <location>
        <begin position="519"/>
        <end position="535"/>
    </location>
</feature>
<dbReference type="PANTHER" id="PTHR24119">
    <property type="entry name" value="ACYL-COA-BINDING DOMAIN-CONTAINING PROTEIN 6"/>
    <property type="match status" value="1"/>
</dbReference>
<feature type="compositionally biased region" description="Basic and acidic residues" evidence="4">
    <location>
        <begin position="344"/>
        <end position="353"/>
    </location>
</feature>
<keyword evidence="1" id="KW-0446">Lipid-binding</keyword>
<dbReference type="SMART" id="SM00248">
    <property type="entry name" value="ANK"/>
    <property type="match status" value="2"/>
</dbReference>
<dbReference type="EMBL" id="BRYA01000314">
    <property type="protein sequence ID" value="GMI46816.1"/>
    <property type="molecule type" value="Genomic_DNA"/>
</dbReference>
<dbReference type="OrthoDB" id="341259at2759"/>
<reference evidence="7" key="1">
    <citation type="journal article" date="2023" name="Commun. Biol.">
        <title>Genome analysis of Parmales, the sister group of diatoms, reveals the evolutionary specialization of diatoms from phago-mixotrophs to photoautotrophs.</title>
        <authorList>
            <person name="Ban H."/>
            <person name="Sato S."/>
            <person name="Yoshikawa S."/>
            <person name="Yamada K."/>
            <person name="Nakamura Y."/>
            <person name="Ichinomiya M."/>
            <person name="Sato N."/>
            <person name="Blanc-Mathieu R."/>
            <person name="Endo H."/>
            <person name="Kuwata A."/>
            <person name="Ogata H."/>
        </authorList>
    </citation>
    <scope>NUCLEOTIDE SEQUENCE [LARGE SCALE GENOMIC DNA]</scope>
</reference>
<organism evidence="6 7">
    <name type="scientific">Triparma columacea</name>
    <dbReference type="NCBI Taxonomy" id="722753"/>
    <lineage>
        <taxon>Eukaryota</taxon>
        <taxon>Sar</taxon>
        <taxon>Stramenopiles</taxon>
        <taxon>Ochrophyta</taxon>
        <taxon>Bolidophyceae</taxon>
        <taxon>Parmales</taxon>
        <taxon>Triparmaceae</taxon>
        <taxon>Triparma</taxon>
    </lineage>
</organism>
<feature type="region of interest" description="Disordered" evidence="4">
    <location>
        <begin position="1139"/>
        <end position="1161"/>
    </location>
</feature>
<feature type="repeat" description="ANK" evidence="2">
    <location>
        <begin position="1729"/>
        <end position="1761"/>
    </location>
</feature>
<feature type="compositionally biased region" description="Basic residues" evidence="4">
    <location>
        <begin position="446"/>
        <end position="457"/>
    </location>
</feature>
<feature type="region of interest" description="Disordered" evidence="4">
    <location>
        <begin position="1366"/>
        <end position="1437"/>
    </location>
</feature>
<dbReference type="Pfam" id="PF00397">
    <property type="entry name" value="WW"/>
    <property type="match status" value="1"/>
</dbReference>
<protein>
    <recommendedName>
        <fullName evidence="5">WW domain-containing protein</fullName>
    </recommendedName>
</protein>
<dbReference type="InterPro" id="IPR001202">
    <property type="entry name" value="WW_dom"/>
</dbReference>
<keyword evidence="2" id="KW-0040">ANK repeat</keyword>